<name>A0A0U5AX52_9BACT</name>
<dbReference type="GO" id="GO:0044718">
    <property type="term" value="P:siderophore transmembrane transport"/>
    <property type="evidence" value="ECO:0007669"/>
    <property type="project" value="TreeGrafter"/>
</dbReference>
<dbReference type="Pfam" id="PF07715">
    <property type="entry name" value="Plug"/>
    <property type="match status" value="1"/>
</dbReference>
<dbReference type="EMBL" id="AP014945">
    <property type="protein sequence ID" value="BAU23007.1"/>
    <property type="molecule type" value="Genomic_DNA"/>
</dbReference>
<keyword evidence="3 10" id="KW-1134">Transmembrane beta strand</keyword>
<dbReference type="PROSITE" id="PS52016">
    <property type="entry name" value="TONB_DEPENDENT_REC_3"/>
    <property type="match status" value="1"/>
</dbReference>
<evidence type="ECO:0000256" key="2">
    <source>
        <dbReference type="ARBA" id="ARBA00022448"/>
    </source>
</evidence>
<dbReference type="Gene3D" id="2.40.170.20">
    <property type="entry name" value="TonB-dependent receptor, beta-barrel domain"/>
    <property type="match status" value="1"/>
</dbReference>
<dbReference type="AlphaFoldDB" id="A0A0U5AX52"/>
<comment type="similarity">
    <text evidence="10 11">Belongs to the TonB-dependent receptor family.</text>
</comment>
<accession>A0A0U5AX52</accession>
<feature type="domain" description="TonB-dependent receptor plug" evidence="13">
    <location>
        <begin position="54"/>
        <end position="162"/>
    </location>
</feature>
<dbReference type="SUPFAM" id="SSF56935">
    <property type="entry name" value="Porins"/>
    <property type="match status" value="1"/>
</dbReference>
<protein>
    <submittedName>
        <fullName evidence="14">TonB-denpendent receptor</fullName>
    </submittedName>
</protein>
<dbReference type="KEGG" id="cthi:THC_0613"/>
<evidence type="ECO:0000256" key="1">
    <source>
        <dbReference type="ARBA" id="ARBA00004571"/>
    </source>
</evidence>
<keyword evidence="8 14" id="KW-0675">Receptor</keyword>
<evidence type="ECO:0000256" key="9">
    <source>
        <dbReference type="ARBA" id="ARBA00023237"/>
    </source>
</evidence>
<evidence type="ECO:0000256" key="8">
    <source>
        <dbReference type="ARBA" id="ARBA00023170"/>
    </source>
</evidence>
<keyword evidence="6 11" id="KW-0798">TonB box</keyword>
<dbReference type="InterPro" id="IPR037066">
    <property type="entry name" value="Plug_dom_sf"/>
</dbReference>
<evidence type="ECO:0000313" key="15">
    <source>
        <dbReference type="Proteomes" id="UP000068196"/>
    </source>
</evidence>
<evidence type="ECO:0000313" key="14">
    <source>
        <dbReference type="EMBL" id="BAU23007.1"/>
    </source>
</evidence>
<evidence type="ECO:0000256" key="4">
    <source>
        <dbReference type="ARBA" id="ARBA00022692"/>
    </source>
</evidence>
<keyword evidence="7 10" id="KW-0472">Membrane</keyword>
<dbReference type="Gene3D" id="2.170.130.10">
    <property type="entry name" value="TonB-dependent receptor, plug domain"/>
    <property type="match status" value="1"/>
</dbReference>
<reference evidence="15" key="2">
    <citation type="journal article" date="2016" name="Int. J. Syst. Evol. Microbiol.">
        <title>Caldimicrobium thiodismutans sp. nov., a sulfur-disproportionating bacterium isolated from a hot spring.</title>
        <authorList>
            <person name="Kojima H."/>
            <person name="Umezawa K."/>
            <person name="Fukui M."/>
        </authorList>
    </citation>
    <scope>NUCLEOTIDE SEQUENCE [LARGE SCALE GENOMIC DNA]</scope>
    <source>
        <strain evidence="15">TF1</strain>
    </source>
</reference>
<keyword evidence="5" id="KW-0732">Signal</keyword>
<dbReference type="GO" id="GO:0015344">
    <property type="term" value="F:siderophore uptake transmembrane transporter activity"/>
    <property type="evidence" value="ECO:0007669"/>
    <property type="project" value="TreeGrafter"/>
</dbReference>
<dbReference type="InterPro" id="IPR036942">
    <property type="entry name" value="Beta-barrel_TonB_sf"/>
</dbReference>
<evidence type="ECO:0000256" key="3">
    <source>
        <dbReference type="ARBA" id="ARBA00022452"/>
    </source>
</evidence>
<dbReference type="OrthoDB" id="9800913at2"/>
<keyword evidence="2 10" id="KW-0813">Transport</keyword>
<evidence type="ECO:0000256" key="10">
    <source>
        <dbReference type="PROSITE-ProRule" id="PRU01360"/>
    </source>
</evidence>
<keyword evidence="4 10" id="KW-0812">Transmembrane</keyword>
<dbReference type="PANTHER" id="PTHR30069">
    <property type="entry name" value="TONB-DEPENDENT OUTER MEMBRANE RECEPTOR"/>
    <property type="match status" value="1"/>
</dbReference>
<keyword evidence="15" id="KW-1185">Reference proteome</keyword>
<dbReference type="InterPro" id="IPR000531">
    <property type="entry name" value="Beta-barrel_TonB"/>
</dbReference>
<evidence type="ECO:0000259" key="13">
    <source>
        <dbReference type="Pfam" id="PF07715"/>
    </source>
</evidence>
<dbReference type="InterPro" id="IPR012910">
    <property type="entry name" value="Plug_dom"/>
</dbReference>
<dbReference type="RefSeq" id="WP_068513149.1">
    <property type="nucleotide sequence ID" value="NZ_AP014945.1"/>
</dbReference>
<proteinExistence type="inferred from homology"/>
<organism evidence="14 15">
    <name type="scientific">Caldimicrobium thiodismutans</name>
    <dbReference type="NCBI Taxonomy" id="1653476"/>
    <lineage>
        <taxon>Bacteria</taxon>
        <taxon>Pseudomonadati</taxon>
        <taxon>Thermodesulfobacteriota</taxon>
        <taxon>Thermodesulfobacteria</taxon>
        <taxon>Thermodesulfobacteriales</taxon>
        <taxon>Thermodesulfobacteriaceae</taxon>
        <taxon>Caldimicrobium</taxon>
    </lineage>
</organism>
<keyword evidence="9 10" id="KW-0998">Cell outer membrane</keyword>
<dbReference type="Proteomes" id="UP000068196">
    <property type="component" value="Chromosome"/>
</dbReference>
<reference evidence="14 15" key="1">
    <citation type="journal article" date="2016" name="Int. J. Syst. Evol. Microbiol.">
        <title>Caldimicrobium thiodismutans sp. nov., a sulfur-disproportionating bacterium isolated from a hot spring, and emended description of the genus Caldimicrobium.</title>
        <authorList>
            <person name="Kojima H."/>
            <person name="Umezawa K."/>
            <person name="Fukui M."/>
        </authorList>
    </citation>
    <scope>NUCLEOTIDE SEQUENCE [LARGE SCALE GENOMIC DNA]</scope>
    <source>
        <strain evidence="14 15">TF1</strain>
    </source>
</reference>
<dbReference type="GO" id="GO:0009279">
    <property type="term" value="C:cell outer membrane"/>
    <property type="evidence" value="ECO:0007669"/>
    <property type="project" value="UniProtKB-SubCell"/>
</dbReference>
<evidence type="ECO:0000256" key="11">
    <source>
        <dbReference type="RuleBase" id="RU003357"/>
    </source>
</evidence>
<evidence type="ECO:0000256" key="7">
    <source>
        <dbReference type="ARBA" id="ARBA00023136"/>
    </source>
</evidence>
<dbReference type="Pfam" id="PF00593">
    <property type="entry name" value="TonB_dep_Rec_b-barrel"/>
    <property type="match status" value="1"/>
</dbReference>
<evidence type="ECO:0000259" key="12">
    <source>
        <dbReference type="Pfam" id="PF00593"/>
    </source>
</evidence>
<gene>
    <name evidence="14" type="ORF">THC_0613</name>
</gene>
<dbReference type="InterPro" id="IPR039426">
    <property type="entry name" value="TonB-dep_rcpt-like"/>
</dbReference>
<dbReference type="STRING" id="1653476.THC_0613"/>
<dbReference type="PATRIC" id="fig|1653476.3.peg.634"/>
<evidence type="ECO:0000256" key="6">
    <source>
        <dbReference type="ARBA" id="ARBA00023077"/>
    </source>
</evidence>
<dbReference type="CDD" id="cd01347">
    <property type="entry name" value="ligand_gated_channel"/>
    <property type="match status" value="1"/>
</dbReference>
<evidence type="ECO:0000256" key="5">
    <source>
        <dbReference type="ARBA" id="ARBA00022729"/>
    </source>
</evidence>
<dbReference type="PANTHER" id="PTHR30069:SF29">
    <property type="entry name" value="HEMOGLOBIN AND HEMOGLOBIN-HAPTOGLOBIN-BINDING PROTEIN 1-RELATED"/>
    <property type="match status" value="1"/>
</dbReference>
<sequence>MKKGYLISFAVLGSIANLIVAGHGFSEEVKKEEVKKAEELPEVVVTATRTEIPVEASPASVNVVTKEKIELKKPKTIDEALNDISGVMIRRGKGLMDTLASIQLRGFGEQKRSLILLDGIPLNNAYTGGVKLGGFFPEDLERVEVVKGPFSSLWGGYAMGGVVNFLTKMPEKREITIKAGYGSSFDRGDAMDDLKRVYVSYGDKMGKFSFFLSYGRHDTNGYPTDFNIRPGGEYKSIDPPPNYLSGWRITQDRYGNLQYLIGDKGDNRWWDDGITIKAQYEFDKNTRLRLTYLRNRYEYNYDEPHTYLRDASGNLVFNDDTWKYTTIDNRKFKMVSEYTYLPGAGGRVQNIWGALFETELFKKLKTKLNLSYTTAEKDWYVSVGGGARIEGCPPGTAPEQCGYVTNTPQKAFQGDLQFSVPIFNNQILTFGSAYRWEYADTKEKYLKNWKDETSTVKLKYQSKGKTRTWSVFAQDEIMLTEKITAYLGVRYDNWKTYDGYVNQVGTPGYPKEYPSNTEESFSPKVSLVYKPFEGTLLRGSIGKAFRPPTVYELYRTWTTSRGITYAGNPNLKPETTTSYELGIEQKLWKGAKLSFTYFYNDMEDLIYRKTVNATYQELINVGSAMSQGFEAGLEQKFDFGLRLFVNLTYTDSEIKENKVKPQTEGKRLTYLPLWMGNIGAEFKRGKWSFYVVGRYRDKWYMDDENKDKKSRVYGSYDEYFVVDVRASYQVNKWINFSISGDNIFDRDYYYYYKAPGASWFAELTLKF</sequence>
<feature type="domain" description="TonB-dependent receptor-like beta-barrel" evidence="12">
    <location>
        <begin position="271"/>
        <end position="743"/>
    </location>
</feature>
<comment type="subcellular location">
    <subcellularLocation>
        <location evidence="1 10">Cell outer membrane</location>
        <topology evidence="1 10">Multi-pass membrane protein</topology>
    </subcellularLocation>
</comment>